<dbReference type="KEGG" id="bmy:BM_BM17602"/>
<dbReference type="Gene3D" id="3.30.160.60">
    <property type="entry name" value="Classic Zinc Finger"/>
    <property type="match status" value="1"/>
</dbReference>
<evidence type="ECO:0000313" key="5">
    <source>
        <dbReference type="Proteomes" id="UP000006672"/>
    </source>
</evidence>
<dbReference type="RefSeq" id="XP_042935658.1">
    <property type="nucleotide sequence ID" value="XM_043079724.1"/>
</dbReference>
<evidence type="ECO:0000313" key="4">
    <source>
        <dbReference type="EMBL" id="VIP00211.1"/>
    </source>
</evidence>
<evidence type="ECO:0000313" key="7">
    <source>
        <dbReference type="WBParaSite" id="Bm17602.1"/>
    </source>
</evidence>
<dbReference type="OrthoDB" id="8117402at2759"/>
<keyword evidence="1" id="KW-0862">Zinc</keyword>
<organism evidence="5 7">
    <name type="scientific">Brugia malayi</name>
    <name type="common">Filarial nematode worm</name>
    <dbReference type="NCBI Taxonomy" id="6279"/>
    <lineage>
        <taxon>Eukaryota</taxon>
        <taxon>Metazoa</taxon>
        <taxon>Ecdysozoa</taxon>
        <taxon>Nematoda</taxon>
        <taxon>Chromadorea</taxon>
        <taxon>Rhabditida</taxon>
        <taxon>Spirurina</taxon>
        <taxon>Spiruromorpha</taxon>
        <taxon>Filarioidea</taxon>
        <taxon>Onchocercidae</taxon>
        <taxon>Brugia</taxon>
    </lineage>
</organism>
<dbReference type="CTD" id="66058886"/>
<evidence type="ECO:0000256" key="1">
    <source>
        <dbReference type="PROSITE-ProRule" id="PRU00042"/>
    </source>
</evidence>
<protein>
    <submittedName>
        <fullName evidence="6 7">C2H2-type domain-containing protein</fullName>
    </submittedName>
</protein>
<dbReference type="EMBL" id="CAAKNF010000194">
    <property type="protein sequence ID" value="VIO95394.1"/>
    <property type="molecule type" value="Genomic_DNA"/>
</dbReference>
<evidence type="ECO:0000259" key="2">
    <source>
        <dbReference type="PROSITE" id="PS50157"/>
    </source>
</evidence>
<accession>A0A4E9FWS4</accession>
<reference evidence="3" key="2">
    <citation type="submission" date="2019-04" db="EMBL/GenBank/DDBJ databases">
        <authorList>
            <person name="Howe K."/>
            <person name="Paulini M."/>
            <person name="Williams G."/>
        </authorList>
    </citation>
    <scope>NUCLEOTIDE SEQUENCE [LARGE SCALE GENOMIC DNA]</scope>
    <source>
        <strain evidence="3">FR3</strain>
    </source>
</reference>
<feature type="domain" description="C2H2-type" evidence="2">
    <location>
        <begin position="82"/>
        <end position="114"/>
    </location>
</feature>
<keyword evidence="1" id="KW-0479">Metal-binding</keyword>
<evidence type="ECO:0000313" key="3">
    <source>
        <dbReference type="EMBL" id="VIO95394.1"/>
    </source>
</evidence>
<dbReference type="GO" id="GO:0008270">
    <property type="term" value="F:zinc ion binding"/>
    <property type="evidence" value="ECO:0007669"/>
    <property type="project" value="UniProtKB-KW"/>
</dbReference>
<keyword evidence="5" id="KW-1185">Reference proteome</keyword>
<reference evidence="6 7" key="3">
    <citation type="submission" date="2019-12" db="UniProtKB">
        <authorList>
            <consortium name="WormBaseParasite"/>
        </authorList>
    </citation>
    <scope>IDENTIFICATION</scope>
</reference>
<dbReference type="Proteomes" id="UP000006672">
    <property type="component" value="Unassembled WGS sequence"/>
</dbReference>
<dbReference type="SMART" id="SM00355">
    <property type="entry name" value="ZnF_C2H2"/>
    <property type="match status" value="3"/>
</dbReference>
<dbReference type="WBParaSite" id="Bm17166.1">
    <property type="protein sequence ID" value="Bm17166.1"/>
    <property type="gene ID" value="WBGene00268309"/>
</dbReference>
<reference evidence="5" key="1">
    <citation type="journal article" date="2007" name="Science">
        <title>Draft genome of the filarial nematode parasite Brugia malayi.</title>
        <authorList>
            <person name="Ghedin E."/>
            <person name="Wang S."/>
            <person name="Spiro D."/>
            <person name="Caler E."/>
            <person name="Zhao Q."/>
            <person name="Crabtree J."/>
            <person name="Allen J.E."/>
            <person name="Delcher A.L."/>
            <person name="Guiliano D.B."/>
            <person name="Miranda-Saavedra D."/>
            <person name="Angiuoli S.V."/>
            <person name="Creasy T."/>
            <person name="Amedeo P."/>
            <person name="Haas B."/>
            <person name="El-Sayed N.M."/>
            <person name="Wortman J.R."/>
            <person name="Feldblyum T."/>
            <person name="Tallon L."/>
            <person name="Schatz M."/>
            <person name="Shumway M."/>
            <person name="Koo H."/>
            <person name="Salzberg S.L."/>
            <person name="Schobel S."/>
            <person name="Pertea M."/>
            <person name="Pop M."/>
            <person name="White O."/>
            <person name="Barton G.J."/>
            <person name="Carlow C.K."/>
            <person name="Crawford M.J."/>
            <person name="Daub J."/>
            <person name="Dimmic M.W."/>
            <person name="Estes C.F."/>
            <person name="Foster J.M."/>
            <person name="Ganatra M."/>
            <person name="Gregory W.F."/>
            <person name="Johnson N.M."/>
            <person name="Jin J."/>
            <person name="Komuniecki R."/>
            <person name="Korf I."/>
            <person name="Kumar S."/>
            <person name="Laney S."/>
            <person name="Li B.W."/>
            <person name="Li W."/>
            <person name="Lindblom T.H."/>
            <person name="Lustigman S."/>
            <person name="Ma D."/>
            <person name="Maina C.V."/>
            <person name="Martin D.M."/>
            <person name="McCarter J.P."/>
            <person name="McReynolds L."/>
            <person name="Mitreva M."/>
            <person name="Nutman T.B."/>
            <person name="Parkinson J."/>
            <person name="Peregrin-Alvarez J.M."/>
            <person name="Poole C."/>
            <person name="Ren Q."/>
            <person name="Saunders L."/>
            <person name="Sluder A.E."/>
            <person name="Smith K."/>
            <person name="Stanke M."/>
            <person name="Unnasch T.R."/>
            <person name="Ware J."/>
            <person name="Wei A.D."/>
            <person name="Weil G."/>
            <person name="Williams D.J."/>
            <person name="Zhang Y."/>
            <person name="Williams S.A."/>
            <person name="Fraser-Liggett C."/>
            <person name="Slatko B."/>
            <person name="Blaxter M.L."/>
            <person name="Scott A.L."/>
        </authorList>
    </citation>
    <scope>NUCLEOTIDE SEQUENCE</scope>
    <source>
        <strain evidence="5">FR3</strain>
    </source>
</reference>
<dbReference type="PROSITE" id="PS50157">
    <property type="entry name" value="ZINC_FINGER_C2H2_2"/>
    <property type="match status" value="1"/>
</dbReference>
<dbReference type="WBParaSite" id="Bm17602.1">
    <property type="protein sequence ID" value="Bm17602.1"/>
    <property type="gene ID" value="WBGene00268745"/>
</dbReference>
<sequence length="120" mass="13919">MTKTKPHSATTENSQSFVVQDERSYECVYCGCTMVTKDYDEYIAHRKAHGQPFICECRVPGCERSFHEPSLYNHKQTHESHRQCERCGKFFSTRNGLQEHKEHCPTKFQNGTQFGHSSQA</sequence>
<name>A0A158PUX9_BRUMA</name>
<proteinExistence type="predicted"/>
<keyword evidence="1" id="KW-0863">Zinc-finger</keyword>
<gene>
    <name evidence="3 6 7" type="primary">Bm17602</name>
    <name evidence="4" type="synonym">Bm17166</name>
    <name evidence="4" type="ORF">BM_BM17166</name>
    <name evidence="3" type="ORF">BM_BM17602</name>
</gene>
<dbReference type="AlphaFoldDB" id="A0A158PUX9"/>
<accession>A0A158PUX9</accession>
<dbReference type="GeneID" id="66058886"/>
<dbReference type="InterPro" id="IPR013087">
    <property type="entry name" value="Znf_C2H2_type"/>
</dbReference>
<dbReference type="EMBL" id="CAAKNF010000025">
    <property type="protein sequence ID" value="VIP00211.1"/>
    <property type="molecule type" value="Genomic_DNA"/>
</dbReference>
<evidence type="ECO:0000313" key="6">
    <source>
        <dbReference type="WBParaSite" id="Bm17166.1"/>
    </source>
</evidence>